<dbReference type="EMBL" id="FOXW01000004">
    <property type="protein sequence ID" value="SFQ27091.1"/>
    <property type="molecule type" value="Genomic_DNA"/>
</dbReference>
<dbReference type="InterPro" id="IPR029044">
    <property type="entry name" value="Nucleotide-diphossugar_trans"/>
</dbReference>
<proteinExistence type="predicted"/>
<accession>A0A1I5X5E5</accession>
<protein>
    <recommendedName>
        <fullName evidence="1">DUF4301 domain-containing protein</fullName>
    </recommendedName>
</protein>
<evidence type="ECO:0000259" key="1">
    <source>
        <dbReference type="Pfam" id="PF14134"/>
    </source>
</evidence>
<evidence type="ECO:0000313" key="2">
    <source>
        <dbReference type="EMBL" id="SFQ27091.1"/>
    </source>
</evidence>
<dbReference type="STRING" id="82801.SAMN04488506_1194"/>
<dbReference type="Proteomes" id="UP000199136">
    <property type="component" value="Unassembled WGS sequence"/>
</dbReference>
<keyword evidence="3" id="KW-1185">Reference proteome</keyword>
<dbReference type="RefSeq" id="WP_280521791.1">
    <property type="nucleotide sequence ID" value="NZ_FOXW01000004.1"/>
</dbReference>
<dbReference type="InterPro" id="IPR025393">
    <property type="entry name" value="DUF4301"/>
</dbReference>
<organism evidence="2 3">
    <name type="scientific">Desemzia incerta</name>
    <dbReference type="NCBI Taxonomy" id="82801"/>
    <lineage>
        <taxon>Bacteria</taxon>
        <taxon>Bacillati</taxon>
        <taxon>Bacillota</taxon>
        <taxon>Bacilli</taxon>
        <taxon>Lactobacillales</taxon>
        <taxon>Carnobacteriaceae</taxon>
        <taxon>Desemzia</taxon>
    </lineage>
</organism>
<feature type="domain" description="DUF4301" evidence="1">
    <location>
        <begin position="35"/>
        <end position="493"/>
    </location>
</feature>
<gene>
    <name evidence="2" type="ORF">SAMN04488506_1194</name>
</gene>
<dbReference type="SUPFAM" id="SSF53448">
    <property type="entry name" value="Nucleotide-diphospho-sugar transferases"/>
    <property type="match status" value="1"/>
</dbReference>
<reference evidence="2 3" key="1">
    <citation type="submission" date="2016-10" db="EMBL/GenBank/DDBJ databases">
        <authorList>
            <person name="de Groot N.N."/>
        </authorList>
    </citation>
    <scope>NUCLEOTIDE SEQUENCE [LARGE SCALE GENOMIC DNA]</scope>
    <source>
        <strain evidence="2 3">DSM 20581</strain>
    </source>
</reference>
<dbReference type="AlphaFoldDB" id="A0A1I5X5E5"/>
<name>A0A1I5X5E5_9LACT</name>
<dbReference type="Pfam" id="PF14134">
    <property type="entry name" value="DUF4301"/>
    <property type="match status" value="1"/>
</dbReference>
<evidence type="ECO:0000313" key="3">
    <source>
        <dbReference type="Proteomes" id="UP000199136"/>
    </source>
</evidence>
<sequence>MNLAESITSGIAIYSESNLEKSITRLPTLFDVELFNNGIRRIVLEKFIEKFRKGTQYVEIVSAVTEQELMKGTAVTEDYLEQKCVKFVPASGAATRMFKDLYTFLEDEKETDFTEHFFSHLEQFAFYEDLAEYIEANKIDKNTTEGRLKIADSVVKSKLDYGNLPKALLKVHASEEGVTTPIDEHILEGEHYLNEGSVHLHFTIGEEHEELFNQYVNQALKGKEHIEITYSFQKKVTNTVAVDMENQPFYLENGEVFYRPGGHGALLENLNDLDADIVFIKNIDNVCHKSQVEATIQSKKELASIGLEVKTQIKGYISDLLSEEYNLEEIGLFTKEVLNITLKAELTKDKALALLDRPLRVCGMVKNSGEPGGGPFVVDNGDYLDLQICEKAEINLADEEKQEIFNSSKYFNPVDIVCFVKDYKGEKFDLRDYSNKDRYFISEKTHQGKEIKALEHPGLWNGAMHNWNTLFVEVPAETFNPMKTINDLLREGHYDTLAVK</sequence>